<proteinExistence type="predicted"/>
<reference evidence="5" key="1">
    <citation type="submission" date="2021-01" db="EMBL/GenBank/DDBJ databases">
        <title>Whole genome shotgun sequence of Actinoplanes rishiriensis NBRC 108556.</title>
        <authorList>
            <person name="Komaki H."/>
            <person name="Tamura T."/>
        </authorList>
    </citation>
    <scope>NUCLEOTIDE SEQUENCE</scope>
    <source>
        <strain evidence="5">NBRC 108556</strain>
    </source>
</reference>
<dbReference type="SUPFAM" id="SSF53850">
    <property type="entry name" value="Periplasmic binding protein-like II"/>
    <property type="match status" value="1"/>
</dbReference>
<dbReference type="GO" id="GO:0015846">
    <property type="term" value="P:polyamine transport"/>
    <property type="evidence" value="ECO:0007669"/>
    <property type="project" value="InterPro"/>
</dbReference>
<gene>
    <name evidence="5" type="ORF">Ari01nite_00160</name>
</gene>
<dbReference type="EMBL" id="BOMV01000001">
    <property type="protein sequence ID" value="GIE92551.1"/>
    <property type="molecule type" value="Genomic_DNA"/>
</dbReference>
<keyword evidence="6" id="KW-1185">Reference proteome</keyword>
<accession>A0A919JP30</accession>
<dbReference type="PRINTS" id="PR00909">
    <property type="entry name" value="SPERMDNBNDNG"/>
</dbReference>
<dbReference type="PROSITE" id="PS51257">
    <property type="entry name" value="PROKAR_LIPOPROTEIN"/>
    <property type="match status" value="1"/>
</dbReference>
<dbReference type="RefSeq" id="WP_203778324.1">
    <property type="nucleotide sequence ID" value="NZ_BOMV01000001.1"/>
</dbReference>
<dbReference type="GO" id="GO:0019808">
    <property type="term" value="F:polyamine binding"/>
    <property type="evidence" value="ECO:0007669"/>
    <property type="project" value="InterPro"/>
</dbReference>
<sequence length="401" mass="43074">MRHTGRAIIAVLAAGVLTLAGCSDGGEDGGSGSGPGGMSVPKIDKLGSLGAGEGAVNVIAWAGYVEDGSTDPKVDWVTGFEKETGCQVNTKVAATSDEMVTLMKTGEYDVVSASGDASLRLIYGGDVAPVNTDLISNYQEVFEGLKNKQWNSVDGQSYGVPHGRGANLLMYRTDVVKPAPTSWGTVFDPNSPYQGKITAYDSPIYIADAALYLMKTKPELGIKSPYALDDTQFKAATDLLTQQNKLIGEYWSDYTKEVQAFKSGNSVLGTTWQIIVNLSKADKAPVEAVLPTEGATGWSDTWMISSKAKHPNCGYLWMNHIISPKANAGVAEWFGEAPANKLSCAETVDKNHCATFHAEDEAYFANVWYWTTPVPQCLDGRTDVTCKDYAAWTQAWTTIKG</sequence>
<dbReference type="PANTHER" id="PTHR30222">
    <property type="entry name" value="SPERMIDINE/PUTRESCINE-BINDING PERIPLASMIC PROTEIN"/>
    <property type="match status" value="1"/>
</dbReference>
<dbReference type="InterPro" id="IPR006059">
    <property type="entry name" value="SBP"/>
</dbReference>
<dbReference type="GO" id="GO:0042597">
    <property type="term" value="C:periplasmic space"/>
    <property type="evidence" value="ECO:0007669"/>
    <property type="project" value="UniProtKB-SubCell"/>
</dbReference>
<dbReference type="Proteomes" id="UP000636960">
    <property type="component" value="Unassembled WGS sequence"/>
</dbReference>
<evidence type="ECO:0000256" key="3">
    <source>
        <dbReference type="ARBA" id="ARBA00022729"/>
    </source>
</evidence>
<name>A0A919JP30_9ACTN</name>
<evidence type="ECO:0000313" key="5">
    <source>
        <dbReference type="EMBL" id="GIE92551.1"/>
    </source>
</evidence>
<dbReference type="Gene3D" id="3.40.190.10">
    <property type="entry name" value="Periplasmic binding protein-like II"/>
    <property type="match status" value="2"/>
</dbReference>
<dbReference type="Pfam" id="PF13416">
    <property type="entry name" value="SBP_bac_8"/>
    <property type="match status" value="1"/>
</dbReference>
<dbReference type="PANTHER" id="PTHR30222:SF18">
    <property type="entry name" value="BIFUNCTIONAL POLYHYDROXYBUTYRATE SYNTHASE _ ABC TRANSPORTER PERIPLASMIC BINDING PROTEIN-RELATED"/>
    <property type="match status" value="1"/>
</dbReference>
<comment type="caution">
    <text evidence="5">The sequence shown here is derived from an EMBL/GenBank/DDBJ whole genome shotgun (WGS) entry which is preliminary data.</text>
</comment>
<evidence type="ECO:0000256" key="2">
    <source>
        <dbReference type="ARBA" id="ARBA00022448"/>
    </source>
</evidence>
<keyword evidence="3" id="KW-0732">Signal</keyword>
<keyword evidence="4" id="KW-0574">Periplasm</keyword>
<keyword evidence="2" id="KW-0813">Transport</keyword>
<evidence type="ECO:0000256" key="1">
    <source>
        <dbReference type="ARBA" id="ARBA00004418"/>
    </source>
</evidence>
<dbReference type="InterPro" id="IPR001188">
    <property type="entry name" value="Sperm_putr-bd"/>
</dbReference>
<evidence type="ECO:0000256" key="4">
    <source>
        <dbReference type="ARBA" id="ARBA00022764"/>
    </source>
</evidence>
<organism evidence="5 6">
    <name type="scientific">Paractinoplanes rishiriensis</name>
    <dbReference type="NCBI Taxonomy" id="1050105"/>
    <lineage>
        <taxon>Bacteria</taxon>
        <taxon>Bacillati</taxon>
        <taxon>Actinomycetota</taxon>
        <taxon>Actinomycetes</taxon>
        <taxon>Micromonosporales</taxon>
        <taxon>Micromonosporaceae</taxon>
        <taxon>Paractinoplanes</taxon>
    </lineage>
</organism>
<comment type="subcellular location">
    <subcellularLocation>
        <location evidence="1">Periplasm</location>
    </subcellularLocation>
</comment>
<dbReference type="CDD" id="cd13588">
    <property type="entry name" value="PBP2_polyamine_1"/>
    <property type="match status" value="1"/>
</dbReference>
<protein>
    <submittedName>
        <fullName evidence="5">Spermidine/putrescine ABC transporter substrate-binding protein</fullName>
    </submittedName>
</protein>
<evidence type="ECO:0000313" key="6">
    <source>
        <dbReference type="Proteomes" id="UP000636960"/>
    </source>
</evidence>
<dbReference type="AlphaFoldDB" id="A0A919JP30"/>